<evidence type="ECO:0000313" key="2">
    <source>
        <dbReference type="EMBL" id="KAK8834227.1"/>
    </source>
</evidence>
<dbReference type="Proteomes" id="UP001470230">
    <property type="component" value="Unassembled WGS sequence"/>
</dbReference>
<organism evidence="2 4">
    <name type="scientific">Tritrichomonas musculus</name>
    <dbReference type="NCBI Taxonomy" id="1915356"/>
    <lineage>
        <taxon>Eukaryota</taxon>
        <taxon>Metamonada</taxon>
        <taxon>Parabasalia</taxon>
        <taxon>Tritrichomonadida</taxon>
        <taxon>Tritrichomonadidae</taxon>
        <taxon>Tritrichomonas</taxon>
    </lineage>
</organism>
<accession>A0ABR2GLB8</accession>
<evidence type="ECO:0000313" key="3">
    <source>
        <dbReference type="EMBL" id="KAK8842152.1"/>
    </source>
</evidence>
<dbReference type="EMBL" id="JAPFFF010000460">
    <property type="protein sequence ID" value="KAK8834227.1"/>
    <property type="molecule type" value="Genomic_DNA"/>
</dbReference>
<sequence>MSQSQKGKIFCIKNTTIQNNKYFVYKGKKYIINFDVLVMNSNYFYKNKNKYENIELIQLLNDDESVLDIHEETIETFILSCSNKPFQVNNSSVIHLNYLSIKYDYPSLTNITNEYIEEHSEELVFQTLLFKIRMKKITENKVNGMNEIDTNNEEKIISKNICKYIEEEEGGKEEEMLSLPIPVLYRIIHNYYENNQTNQSQKIINFLFKAIDKYGKDASILFNNIDFHKENISVMNRLLKDYSDQFDFNMINSTLLKTTTEVTSEMNKQKEEIKYLFEDMKKEFEKQKKELIEIKEEEKKRIEEIERRYEERMNRMNNEFEQIKEENKKQLEILQKENERMKEENKKIINHHNIINIERILCFLMNNCEIKELDETTRKEFFKSIISKGKEKEKEKDKCKDISIQYKNNKMIQRILCIHDIYSCLFNQKQTNSTENGDFDSEIKFVLDNIDHPSLSVDDVEYLCNHNDLHTMFVNLVKNYEYFSIELDYQSKSFNSIAQTIFDTKKSSPNLTNKVNIMFKIFYQNDTQENNYFSINIQYHELDENVFNNILNTLISKLNSNITSINKYRFYNCSRLSQISIPSSVTSIEDHAFDHCCFLTQINIPSSVTSIGESAFYECSSLVQITIPSSVTSIGKYAFYRCSSLKQIIIPKSVTSIGGSAFYFCSSLSQVTIQSSVTSIGCSTFSECTSLIQIMIPPSVTSIESGTFSRCTSLTQIIIPSSVTSIESGTFYECSSLAEVTIPPSVTSIGSNAFRLCTSLAQINIPSSVTSIWSSAFEDCYSLLQITIPSSVTTVYDSTFKNCTSLMQVTIPSSVTLIRENAFSHCASLTQIEIPSSVKSIKGCAFQNCTMLAKITIPYSVKPEGYGIFEGCPLIQDILPYSFK</sequence>
<dbReference type="Gene3D" id="3.40.50.12480">
    <property type="match status" value="1"/>
</dbReference>
<keyword evidence="4" id="KW-1185">Reference proteome</keyword>
<dbReference type="InterPro" id="IPR032675">
    <property type="entry name" value="LRR_dom_sf"/>
</dbReference>
<dbReference type="SUPFAM" id="SSF52058">
    <property type="entry name" value="L domain-like"/>
    <property type="match status" value="2"/>
</dbReference>
<dbReference type="PANTHER" id="PTHR45661">
    <property type="entry name" value="SURFACE ANTIGEN"/>
    <property type="match status" value="1"/>
</dbReference>
<dbReference type="EMBL" id="JAPFFF010000039">
    <property type="protein sequence ID" value="KAK8842152.1"/>
    <property type="molecule type" value="Genomic_DNA"/>
</dbReference>
<evidence type="ECO:0000256" key="1">
    <source>
        <dbReference type="SAM" id="Coils"/>
    </source>
</evidence>
<dbReference type="InterPro" id="IPR053139">
    <property type="entry name" value="Surface_bspA-like"/>
</dbReference>
<reference evidence="2 4" key="1">
    <citation type="submission" date="2024-04" db="EMBL/GenBank/DDBJ databases">
        <title>Tritrichomonas musculus Genome.</title>
        <authorList>
            <person name="Alves-Ferreira E."/>
            <person name="Grigg M."/>
            <person name="Lorenzi H."/>
            <person name="Galac M."/>
        </authorList>
    </citation>
    <scope>NUCLEOTIDE SEQUENCE [LARGE SCALE GENOMIC DNA]</scope>
    <source>
        <strain evidence="2 4">EAF2021</strain>
    </source>
</reference>
<keyword evidence="1" id="KW-0175">Coiled coil</keyword>
<dbReference type="Pfam" id="PF13306">
    <property type="entry name" value="LRR_5"/>
    <property type="match status" value="1"/>
</dbReference>
<protein>
    <submittedName>
        <fullName evidence="2">Uncharacterized protein</fullName>
    </submittedName>
</protein>
<feature type="coiled-coil region" evidence="1">
    <location>
        <begin position="277"/>
        <end position="351"/>
    </location>
</feature>
<name>A0ABR2GLB8_9EUKA</name>
<proteinExistence type="predicted"/>
<dbReference type="Gene3D" id="3.80.10.10">
    <property type="entry name" value="Ribonuclease Inhibitor"/>
    <property type="match status" value="3"/>
</dbReference>
<gene>
    <name evidence="3" type="ORF">M9Y10_026380</name>
    <name evidence="2" type="ORF">M9Y10_032353</name>
</gene>
<dbReference type="PANTHER" id="PTHR45661:SF3">
    <property type="entry name" value="IG-LIKE DOMAIN-CONTAINING PROTEIN"/>
    <property type="match status" value="1"/>
</dbReference>
<evidence type="ECO:0000313" key="4">
    <source>
        <dbReference type="Proteomes" id="UP001470230"/>
    </source>
</evidence>
<dbReference type="InterPro" id="IPR026906">
    <property type="entry name" value="LRR_5"/>
</dbReference>
<comment type="caution">
    <text evidence="2">The sequence shown here is derived from an EMBL/GenBank/DDBJ whole genome shotgun (WGS) entry which is preliminary data.</text>
</comment>